<evidence type="ECO:0000313" key="13">
    <source>
        <dbReference type="Proteomes" id="UP000016986"/>
    </source>
</evidence>
<evidence type="ECO:0000256" key="6">
    <source>
        <dbReference type="ARBA" id="ARBA00023002"/>
    </source>
</evidence>
<dbReference type="Gene3D" id="3.30.390.30">
    <property type="match status" value="1"/>
</dbReference>
<accession>U2YUC0</accession>
<gene>
    <name evidence="12" type="ORF">MBEHAL_1077</name>
</gene>
<keyword evidence="6 9" id="KW-0560">Oxidoreductase</keyword>
<dbReference type="RefSeq" id="WP_021780009.1">
    <property type="nucleotide sequence ID" value="NZ_BATA01000019.1"/>
</dbReference>
<dbReference type="GO" id="GO:0003955">
    <property type="term" value="F:NAD(P)H dehydrogenase (quinone) activity"/>
    <property type="evidence" value="ECO:0007669"/>
    <property type="project" value="TreeGrafter"/>
</dbReference>
<keyword evidence="4 9" id="KW-0274">FAD</keyword>
<dbReference type="InterPro" id="IPR004099">
    <property type="entry name" value="Pyr_nucl-diS_OxRdtase_dimer"/>
</dbReference>
<feature type="domain" description="FAD/NAD(P)-binding" evidence="11">
    <location>
        <begin position="4"/>
        <end position="319"/>
    </location>
</feature>
<dbReference type="AlphaFoldDB" id="U2YUC0"/>
<dbReference type="GO" id="GO:0016668">
    <property type="term" value="F:oxidoreductase activity, acting on a sulfur group of donors, NAD(P) as acceptor"/>
    <property type="evidence" value="ECO:0007669"/>
    <property type="project" value="InterPro"/>
</dbReference>
<keyword evidence="5" id="KW-0521">NADP</keyword>
<dbReference type="OrthoDB" id="27922at2157"/>
<proteinExistence type="inferred from homology"/>
<feature type="domain" description="Pyridine nucleotide-disulphide oxidoreductase dimerisation" evidence="10">
    <location>
        <begin position="341"/>
        <end position="448"/>
    </location>
</feature>
<dbReference type="InterPro" id="IPR036188">
    <property type="entry name" value="FAD/NAD-bd_sf"/>
</dbReference>
<evidence type="ECO:0000313" key="12">
    <source>
        <dbReference type="EMBL" id="GAD52317.1"/>
    </source>
</evidence>
<keyword evidence="13" id="KW-1185">Reference proteome</keyword>
<dbReference type="eggNOG" id="arCOG01068">
    <property type="taxonomic scope" value="Archaea"/>
</dbReference>
<dbReference type="EMBL" id="BATA01000019">
    <property type="protein sequence ID" value="GAD52317.1"/>
    <property type="molecule type" value="Genomic_DNA"/>
</dbReference>
<dbReference type="Pfam" id="PF07992">
    <property type="entry name" value="Pyr_redox_2"/>
    <property type="match status" value="1"/>
</dbReference>
<evidence type="ECO:0000256" key="3">
    <source>
        <dbReference type="ARBA" id="ARBA00022630"/>
    </source>
</evidence>
<dbReference type="Proteomes" id="UP000016986">
    <property type="component" value="Unassembled WGS sequence"/>
</dbReference>
<dbReference type="InterPro" id="IPR012999">
    <property type="entry name" value="Pyr_OxRdtase_I_AS"/>
</dbReference>
<evidence type="ECO:0000259" key="11">
    <source>
        <dbReference type="Pfam" id="PF07992"/>
    </source>
</evidence>
<protein>
    <submittedName>
        <fullName evidence="12">NADPH-dependent mycothiol reductase Mtr</fullName>
    </submittedName>
</protein>
<dbReference type="Gene3D" id="3.50.50.60">
    <property type="entry name" value="FAD/NAD(P)-binding domain"/>
    <property type="match status" value="2"/>
</dbReference>
<dbReference type="NCBIfam" id="NF004946">
    <property type="entry name" value="PRK06292.2-4"/>
    <property type="match status" value="1"/>
</dbReference>
<evidence type="ECO:0000256" key="4">
    <source>
        <dbReference type="ARBA" id="ARBA00022827"/>
    </source>
</evidence>
<reference evidence="12 13" key="1">
    <citation type="submission" date="2013-09" db="EMBL/GenBank/DDBJ databases">
        <title>Whole genome sequencing of Halarchaeum acidiphilum strain MH1-52-1.</title>
        <authorList>
            <person name="Shimane Y."/>
            <person name="Minegishi H."/>
            <person name="Nishi S."/>
            <person name="Echigo A."/>
            <person name="Shuto A."/>
            <person name="Konishi M."/>
            <person name="Ito T."/>
            <person name="Ohkuma M."/>
            <person name="Ohta Y."/>
            <person name="Nagano Y."/>
            <person name="Tsubouchi T."/>
            <person name="Mori K."/>
            <person name="Usui K."/>
            <person name="Kamekura M."/>
            <person name="Usami R."/>
            <person name="Takaki Y."/>
            <person name="Hatada Y."/>
        </authorList>
    </citation>
    <scope>NUCLEOTIDE SEQUENCE [LARGE SCALE GENOMIC DNA]</scope>
    <source>
        <strain evidence="12 13">JCM 16109</strain>
    </source>
</reference>
<dbReference type="InterPro" id="IPR023753">
    <property type="entry name" value="FAD/NAD-binding_dom"/>
</dbReference>
<comment type="similarity">
    <text evidence="2 9">Belongs to the class-I pyridine nucleotide-disulfide oxidoreductase family.</text>
</comment>
<evidence type="ECO:0000256" key="5">
    <source>
        <dbReference type="ARBA" id="ARBA00022857"/>
    </source>
</evidence>
<comment type="cofactor">
    <cofactor evidence="1">
        <name>FAD</name>
        <dbReference type="ChEBI" id="CHEBI:57692"/>
    </cofactor>
</comment>
<sequence>MQDFDLVVVGSGSGLDVASVAARRGMDVAVVEDGPLGGTCLNRGCIPSKMLVHRADVKRTVESADAFGIDAAVADVDFAGMAEEVSAHVDRDSESIRRGIETSENHTLFDDTGEFVDERTLAVGDATIRGERVVVAAGTRPRIPDVDGIDGVDYWTSTEALRADQPPEHLVIVGGGYVAAELAHYFGTFGSDVTIVGRRDVLLPSEDPAVARHFTERYDERFDVRTGFEATAVREDGDGVALDAATTDGREETTVHGDQLLVAAGREPNTDRLGVENAGIETTEAGYVATNRYLETSAENVWALGDVVGRYLFKHAANHEASTVIANALRGDREAIDYTAMPHAVFADPQVAGVGHTEADLRAESRDYRVGGYEFSDTAMGTAMGDPPGFVKVLVAPDGEILGTHVVGPHASQLIHEVCVAMRAGSGTVADIRDTIHVHPALNEVVARASAGDSATRTSVPVADRHVLDGDVEVVDGGGMWLFSIQGRVSRVECVVIMECSGLVDAVYVPNKRTIDRSTPGYVNGSTRLWLISRAVDDTCELTAPIDQYRGIRESVEPERACPVRSRVRCSVNGIHKTSPFNGRVSSGENVHTSGTGCRDAPATTDGNVAVNDECDVPLCCIQPEVVGPTHAKTVEIVCPGIKFTICIGTAERMVADYGRIRVVVA</sequence>
<organism evidence="12 13">
    <name type="scientific">Halarchaeum acidiphilum MH1-52-1</name>
    <dbReference type="NCBI Taxonomy" id="1261545"/>
    <lineage>
        <taxon>Archaea</taxon>
        <taxon>Methanobacteriati</taxon>
        <taxon>Methanobacteriota</taxon>
        <taxon>Stenosarchaea group</taxon>
        <taxon>Halobacteria</taxon>
        <taxon>Halobacteriales</taxon>
        <taxon>Halobacteriaceae</taxon>
    </lineage>
</organism>
<evidence type="ECO:0000256" key="9">
    <source>
        <dbReference type="RuleBase" id="RU003691"/>
    </source>
</evidence>
<evidence type="ECO:0000256" key="2">
    <source>
        <dbReference type="ARBA" id="ARBA00007532"/>
    </source>
</evidence>
<name>U2YUC0_9EURY</name>
<evidence type="ECO:0000259" key="10">
    <source>
        <dbReference type="Pfam" id="PF02852"/>
    </source>
</evidence>
<dbReference type="SUPFAM" id="SSF55424">
    <property type="entry name" value="FAD/NAD-linked reductases, dimerisation (C-terminal) domain"/>
    <property type="match status" value="1"/>
</dbReference>
<evidence type="ECO:0000256" key="1">
    <source>
        <dbReference type="ARBA" id="ARBA00001974"/>
    </source>
</evidence>
<keyword evidence="7" id="KW-1015">Disulfide bond</keyword>
<dbReference type="PRINTS" id="PR00368">
    <property type="entry name" value="FADPNR"/>
</dbReference>
<keyword evidence="8 9" id="KW-0676">Redox-active center</keyword>
<evidence type="ECO:0000256" key="7">
    <source>
        <dbReference type="ARBA" id="ARBA00023157"/>
    </source>
</evidence>
<dbReference type="PRINTS" id="PR00411">
    <property type="entry name" value="PNDRDTASEI"/>
</dbReference>
<dbReference type="PANTHER" id="PTHR43014">
    <property type="entry name" value="MERCURIC REDUCTASE"/>
    <property type="match status" value="1"/>
</dbReference>
<dbReference type="PANTHER" id="PTHR43014:SF2">
    <property type="entry name" value="MERCURIC REDUCTASE"/>
    <property type="match status" value="1"/>
</dbReference>
<comment type="caution">
    <text evidence="12">The sequence shown here is derived from an EMBL/GenBank/DDBJ whole genome shotgun (WGS) entry which is preliminary data.</text>
</comment>
<evidence type="ECO:0000256" key="8">
    <source>
        <dbReference type="ARBA" id="ARBA00023284"/>
    </source>
</evidence>
<keyword evidence="3 9" id="KW-0285">Flavoprotein</keyword>
<dbReference type="SUPFAM" id="SSF51905">
    <property type="entry name" value="FAD/NAD(P)-binding domain"/>
    <property type="match status" value="1"/>
</dbReference>
<dbReference type="InterPro" id="IPR016156">
    <property type="entry name" value="FAD/NAD-linked_Rdtase_dimer_sf"/>
</dbReference>
<dbReference type="PROSITE" id="PS00076">
    <property type="entry name" value="PYRIDINE_REDOX_1"/>
    <property type="match status" value="1"/>
</dbReference>
<dbReference type="Pfam" id="PF02852">
    <property type="entry name" value="Pyr_redox_dim"/>
    <property type="match status" value="1"/>
</dbReference>
<dbReference type="GO" id="GO:0050660">
    <property type="term" value="F:flavin adenine dinucleotide binding"/>
    <property type="evidence" value="ECO:0007669"/>
    <property type="project" value="TreeGrafter"/>
</dbReference>